<dbReference type="EMBL" id="SRYA01000020">
    <property type="protein sequence ID" value="TGY96130.1"/>
    <property type="molecule type" value="Genomic_DNA"/>
</dbReference>
<evidence type="ECO:0000313" key="1">
    <source>
        <dbReference type="EMBL" id="TGY96130.1"/>
    </source>
</evidence>
<sequence>MKREYIEKIYAGLLGKIIGIRMGAPVEGWSREQIQNIYGDLDGYPTDYKEFAADDDSNGPLFLLRALEDCGKWEQMEPQDVADALLNYAPFEHGFFWWGGYGVSTEHTAYLNLRNGIQAPESGSIKQNGRTMAEQIGGQIFIDSWGLVTPGNPDLAAGLAKKAASVTHDGNGVYGGIFVAACISCAFMQQDIPKIIEKGLSYIPKDCEYAKTVRAVMEYHSGHRDSWESCYRFIFENYGYDKYPGVCHIIPNIAVMILALLYGNGDFSDTLNICNRCGWDTDCNTGNLGTIMGVYCGLSAIDDRKWRKPINDFLACSGVLGSLNIMDIPYGASYIAKLAAALAKEELPEPFSTICRNRIHSCHFEYPGSTHAIRVRSEHLHTSDLYPELDYHLVNTDESAATGSRSLKVTANELKGGENLFIYQKTYYGPEDFHDSRYDPAFSPTVYPGQTIHGCVMLPEYGTEALVGLYARERHTDTIYHGDAIELKKGQWENLSYRIPPIDGGLIEEIGVCVRIKADRGKGVTAAALLDHLYADGTPCYSIRMEQEKEELWTIVHREVSQFTRLKGLCYLEEGNLHLSCSDFGEVYTGKYDAQNYRAEFAVTPLTGEKHLAIVRVQGARRAYAAALLPEGKAGILKNENGYRILQTVDFPWTAGREYRIAVQAEDDIIKLEINGEELLTWQDREGPYLTGAVGLGVLEGSHLKCRCISIS</sequence>
<gene>
    <name evidence="1" type="ORF">E5329_11620</name>
</gene>
<reference evidence="1" key="1">
    <citation type="submission" date="2019-04" db="EMBL/GenBank/DDBJ databases">
        <title>Microbes associate with the intestines of laboratory mice.</title>
        <authorList>
            <person name="Navarre W."/>
            <person name="Wong E."/>
            <person name="Huang K."/>
            <person name="Tropini C."/>
            <person name="Ng K."/>
            <person name="Yu B."/>
        </authorList>
    </citation>
    <scope>NUCLEOTIDE SEQUENCE</scope>
    <source>
        <strain evidence="1">NM01_1-7b</strain>
    </source>
</reference>
<name>A0AC61RVX9_9FIRM</name>
<keyword evidence="2" id="KW-1185">Reference proteome</keyword>
<organism evidence="1 2">
    <name type="scientific">Petralouisia muris</name>
    <dbReference type="NCBI Taxonomy" id="3032872"/>
    <lineage>
        <taxon>Bacteria</taxon>
        <taxon>Bacillati</taxon>
        <taxon>Bacillota</taxon>
        <taxon>Clostridia</taxon>
        <taxon>Lachnospirales</taxon>
        <taxon>Lachnospiraceae</taxon>
        <taxon>Petralouisia</taxon>
    </lineage>
</organism>
<protein>
    <submittedName>
        <fullName evidence="1">ADP-ribosylglycohydrolase family protein</fullName>
    </submittedName>
</protein>
<proteinExistence type="predicted"/>
<dbReference type="Proteomes" id="UP000304953">
    <property type="component" value="Unassembled WGS sequence"/>
</dbReference>
<comment type="caution">
    <text evidence="1">The sequence shown here is derived from an EMBL/GenBank/DDBJ whole genome shotgun (WGS) entry which is preliminary data.</text>
</comment>
<accession>A0AC61RVX9</accession>
<evidence type="ECO:0000313" key="2">
    <source>
        <dbReference type="Proteomes" id="UP000304953"/>
    </source>
</evidence>